<evidence type="ECO:0000313" key="1">
    <source>
        <dbReference type="EMBL" id="GFP96288.1"/>
    </source>
</evidence>
<dbReference type="OrthoDB" id="73997at2759"/>
<dbReference type="Proteomes" id="UP000653305">
    <property type="component" value="Unassembled WGS sequence"/>
</dbReference>
<evidence type="ECO:0000313" key="2">
    <source>
        <dbReference type="Proteomes" id="UP000653305"/>
    </source>
</evidence>
<proteinExistence type="predicted"/>
<dbReference type="PANTHER" id="PTHR14387">
    <property type="entry name" value="THADA/DEATH RECEPTOR INTERACTING PROTEIN"/>
    <property type="match status" value="1"/>
</dbReference>
<protein>
    <submittedName>
        <fullName evidence="1">Uncharacterized protein</fullName>
    </submittedName>
</protein>
<dbReference type="GO" id="GO:0005829">
    <property type="term" value="C:cytosol"/>
    <property type="evidence" value="ECO:0007669"/>
    <property type="project" value="TreeGrafter"/>
</dbReference>
<dbReference type="GO" id="GO:0030488">
    <property type="term" value="P:tRNA methylation"/>
    <property type="evidence" value="ECO:0007669"/>
    <property type="project" value="TreeGrafter"/>
</dbReference>
<gene>
    <name evidence="1" type="ORF">PHJA_001772900</name>
</gene>
<sequence length="348" mass="39690">MKTFLTNINLQDKLTKLLVSEKHHKCTHYLLKILYTLNSVEFQDGNQLPSLGPRYICNMDCNSIFRLWDELITLFKITRHAKTQQTLASNLLAHADALGSLISSYPISDEAIGLYARKLLDLWSTKTLALDVQKFFVAKNSSQVEKVIELCFDHLSRIFGHWPANGAGYVVSGGDLVRRVFDKEIDNHHEEKLLICQICCSHLEIIPVSKSEAEGDLLLRKWRTRFFEQLKEFARDRVGKRGSADWFGGVGNHKDAFLPIYANLLAFYSLSNCILREGHENGGDMVSEVYGLGEAIEPFLGNPLISNLYLMVVKSHENYLGGNADNLSQKWRDRGSVWDEFNPYFLLR</sequence>
<organism evidence="1 2">
    <name type="scientific">Phtheirospermum japonicum</name>
    <dbReference type="NCBI Taxonomy" id="374723"/>
    <lineage>
        <taxon>Eukaryota</taxon>
        <taxon>Viridiplantae</taxon>
        <taxon>Streptophyta</taxon>
        <taxon>Embryophyta</taxon>
        <taxon>Tracheophyta</taxon>
        <taxon>Spermatophyta</taxon>
        <taxon>Magnoliopsida</taxon>
        <taxon>eudicotyledons</taxon>
        <taxon>Gunneridae</taxon>
        <taxon>Pentapetalae</taxon>
        <taxon>asterids</taxon>
        <taxon>lamiids</taxon>
        <taxon>Lamiales</taxon>
        <taxon>Orobanchaceae</taxon>
        <taxon>Orobanchaceae incertae sedis</taxon>
        <taxon>Phtheirospermum</taxon>
    </lineage>
</organism>
<comment type="caution">
    <text evidence="1">The sequence shown here is derived from an EMBL/GenBank/DDBJ whole genome shotgun (WGS) entry which is preliminary data.</text>
</comment>
<name>A0A830CGU4_9LAMI</name>
<dbReference type="InterPro" id="IPR051954">
    <property type="entry name" value="tRNA_methyltransferase_THADA"/>
</dbReference>
<dbReference type="PANTHER" id="PTHR14387:SF0">
    <property type="entry name" value="DUF2428 DOMAIN-CONTAINING PROTEIN"/>
    <property type="match status" value="1"/>
</dbReference>
<dbReference type="AlphaFoldDB" id="A0A830CGU4"/>
<reference evidence="1" key="1">
    <citation type="submission" date="2020-07" db="EMBL/GenBank/DDBJ databases">
        <title>Ethylene signaling mediates host invasion by parasitic plants.</title>
        <authorList>
            <person name="Yoshida S."/>
        </authorList>
    </citation>
    <scope>NUCLEOTIDE SEQUENCE</scope>
    <source>
        <strain evidence="1">Okayama</strain>
    </source>
</reference>
<keyword evidence="2" id="KW-1185">Reference proteome</keyword>
<dbReference type="EMBL" id="BMAC01000430">
    <property type="protein sequence ID" value="GFP96288.1"/>
    <property type="molecule type" value="Genomic_DNA"/>
</dbReference>
<accession>A0A830CGU4</accession>